<protein>
    <submittedName>
        <fullName evidence="1">Uncharacterized protein</fullName>
    </submittedName>
</protein>
<gene>
    <name evidence="1" type="ORF">TTEB3V08_LOCUS5525</name>
</gene>
<dbReference type="AlphaFoldDB" id="A0A7R9IFQ1"/>
<organism evidence="1">
    <name type="scientific">Timema tahoe</name>
    <dbReference type="NCBI Taxonomy" id="61484"/>
    <lineage>
        <taxon>Eukaryota</taxon>
        <taxon>Metazoa</taxon>
        <taxon>Ecdysozoa</taxon>
        <taxon>Arthropoda</taxon>
        <taxon>Hexapoda</taxon>
        <taxon>Insecta</taxon>
        <taxon>Pterygota</taxon>
        <taxon>Neoptera</taxon>
        <taxon>Polyneoptera</taxon>
        <taxon>Phasmatodea</taxon>
        <taxon>Timematodea</taxon>
        <taxon>Timematoidea</taxon>
        <taxon>Timematidae</taxon>
        <taxon>Timema</taxon>
    </lineage>
</organism>
<name>A0A7R9IFQ1_9NEOP</name>
<reference evidence="1" key="1">
    <citation type="submission" date="2020-11" db="EMBL/GenBank/DDBJ databases">
        <authorList>
            <person name="Tran Van P."/>
        </authorList>
    </citation>
    <scope>NUCLEOTIDE SEQUENCE</scope>
</reference>
<accession>A0A7R9IFQ1</accession>
<dbReference type="EMBL" id="OE001752">
    <property type="protein sequence ID" value="CAD7457532.1"/>
    <property type="molecule type" value="Genomic_DNA"/>
</dbReference>
<sequence length="69" mass="7680">MRFRGSNPDYGLVRVSFVAVNGNFTRVGPGTEVAMINLNNHRSETRDNVIGGEKGKTCLMRLTMCLYDV</sequence>
<proteinExistence type="predicted"/>
<evidence type="ECO:0000313" key="1">
    <source>
        <dbReference type="EMBL" id="CAD7457532.1"/>
    </source>
</evidence>